<dbReference type="EMBL" id="CP080627">
    <property type="protein sequence ID" value="UYV17620.1"/>
    <property type="molecule type" value="Genomic_DNA"/>
</dbReference>
<keyword evidence="1" id="KW-1133">Transmembrane helix</keyword>
<protein>
    <submittedName>
        <fullName evidence="2">Uncharacterized protein</fullName>
    </submittedName>
</protein>
<organism evidence="2 3">
    <name type="scientific">Halomonas qaidamensis</name>
    <dbReference type="NCBI Taxonomy" id="2866211"/>
    <lineage>
        <taxon>Bacteria</taxon>
        <taxon>Pseudomonadati</taxon>
        <taxon>Pseudomonadota</taxon>
        <taxon>Gammaproteobacteria</taxon>
        <taxon>Oceanospirillales</taxon>
        <taxon>Halomonadaceae</taxon>
        <taxon>Halomonas</taxon>
    </lineage>
</organism>
<keyword evidence="3" id="KW-1185">Reference proteome</keyword>
<reference evidence="2 3" key="1">
    <citation type="journal article" date="2022" name="Antonie Van Leeuwenhoek">
        <title>Whole genome sequencing of the halophilic Halomonas qaidamensis XH36, a novel species strain with high ectoine production.</title>
        <authorList>
            <person name="Zhang T."/>
            <person name="Cui T."/>
            <person name="Cao Y."/>
            <person name="Li Y."/>
            <person name="Li F."/>
            <person name="Zhu D."/>
            <person name="Xing J."/>
        </authorList>
    </citation>
    <scope>NUCLEOTIDE SEQUENCE [LARGE SCALE GENOMIC DNA]</scope>
    <source>
        <strain evidence="2 3">XH36</strain>
    </source>
</reference>
<evidence type="ECO:0000313" key="3">
    <source>
        <dbReference type="Proteomes" id="UP001163082"/>
    </source>
</evidence>
<proteinExistence type="predicted"/>
<dbReference type="RefSeq" id="WP_264428045.1">
    <property type="nucleotide sequence ID" value="NZ_CP080627.1"/>
</dbReference>
<gene>
    <name evidence="2" type="ORF">K1Y77_08860</name>
</gene>
<evidence type="ECO:0000256" key="1">
    <source>
        <dbReference type="SAM" id="Phobius"/>
    </source>
</evidence>
<dbReference type="Proteomes" id="UP001163082">
    <property type="component" value="Chromosome"/>
</dbReference>
<evidence type="ECO:0000313" key="2">
    <source>
        <dbReference type="EMBL" id="UYV17620.1"/>
    </source>
</evidence>
<feature type="transmembrane region" description="Helical" evidence="1">
    <location>
        <begin position="6"/>
        <end position="27"/>
    </location>
</feature>
<name>A0ABY6JLG2_9GAMM</name>
<accession>A0ABY6JLG2</accession>
<sequence length="151" mass="17076">MTLQNWLMISPALLILAIAVGLIPFIIKAGEKYSRLASELGESRSQSTDREKPAVNHVDLDRNTRRLAEAIEELSANIKQGTTTSKDADLIDDMRKKFSKMKTQSPDDPTTHLASDELMDVFVKIKTDFEANNPSVKVKLPEIKPYLRHRR</sequence>
<keyword evidence="1" id="KW-0812">Transmembrane</keyword>
<keyword evidence="1" id="KW-0472">Membrane</keyword>